<keyword evidence="4" id="KW-1185">Reference proteome</keyword>
<comment type="function">
    <text evidence="2">Catalyzes the epimerization of the C3' and C5'positions of dTDP-6-deoxy-D-xylo-4-hexulose, forming dTDP-6-deoxy-L-lyxo-4-hexulose.</text>
</comment>
<name>A0A2S6CV94_9CYAN</name>
<sequence length="186" mass="21413">MKINVSKIEIEGPLIIKPDFFQDERGFFFESYSYQQFSEHGIEINFVQDNHSRSSKGVLRGFHFQDSLAPQWRLVRCTVGKIWDVIVDLRVSSPTFGKWYGIELTAAEKCQFLIPPQFAHGFCVLSDIAEVQYKCSHCHVADAERTLAWDDPEVGVPWPIENPILSQRDRNLGSSLRTYQEIPVFS</sequence>
<evidence type="ECO:0000256" key="2">
    <source>
        <dbReference type="RuleBase" id="RU364069"/>
    </source>
</evidence>
<dbReference type="InterPro" id="IPR014710">
    <property type="entry name" value="RmlC-like_jellyroll"/>
</dbReference>
<dbReference type="CDD" id="cd00438">
    <property type="entry name" value="cupin_RmlC"/>
    <property type="match status" value="1"/>
</dbReference>
<dbReference type="PANTHER" id="PTHR21047">
    <property type="entry name" value="DTDP-6-DEOXY-D-GLUCOSE-3,5 EPIMERASE"/>
    <property type="match status" value="1"/>
</dbReference>
<comment type="similarity">
    <text evidence="2">Belongs to the dTDP-4-dehydrorhamnose 3,5-epimerase family.</text>
</comment>
<dbReference type="GO" id="GO:0008830">
    <property type="term" value="F:dTDP-4-dehydrorhamnose 3,5-epimerase activity"/>
    <property type="evidence" value="ECO:0007669"/>
    <property type="project" value="UniProtKB-UniRule"/>
</dbReference>
<comment type="catalytic activity">
    <reaction evidence="2">
        <text>dTDP-4-dehydro-6-deoxy-alpha-D-glucose = dTDP-4-dehydro-beta-L-rhamnose</text>
        <dbReference type="Rhea" id="RHEA:16969"/>
        <dbReference type="ChEBI" id="CHEBI:57649"/>
        <dbReference type="ChEBI" id="CHEBI:62830"/>
        <dbReference type="EC" id="5.1.3.13"/>
    </reaction>
</comment>
<accession>A0A2S6CV94</accession>
<gene>
    <name evidence="3" type="primary">rfbC</name>
    <name evidence="3" type="ORF">CUN59_08965</name>
</gene>
<evidence type="ECO:0000313" key="4">
    <source>
        <dbReference type="Proteomes" id="UP000239589"/>
    </source>
</evidence>
<proteinExistence type="inferred from homology"/>
<feature type="active site" description="Proton donor" evidence="1">
    <location>
        <position position="133"/>
    </location>
</feature>
<dbReference type="PANTHER" id="PTHR21047:SF2">
    <property type="entry name" value="THYMIDINE DIPHOSPHO-4-KETO-RHAMNOSE 3,5-EPIMERASE"/>
    <property type="match status" value="1"/>
</dbReference>
<evidence type="ECO:0000313" key="3">
    <source>
        <dbReference type="EMBL" id="PPJ63656.1"/>
    </source>
</evidence>
<dbReference type="Gene3D" id="2.60.120.10">
    <property type="entry name" value="Jelly Rolls"/>
    <property type="match status" value="1"/>
</dbReference>
<organism evidence="3 4">
    <name type="scientific">Cuspidothrix issatschenkoi CHARLIE-1</name>
    <dbReference type="NCBI Taxonomy" id="2052836"/>
    <lineage>
        <taxon>Bacteria</taxon>
        <taxon>Bacillati</taxon>
        <taxon>Cyanobacteriota</taxon>
        <taxon>Cyanophyceae</taxon>
        <taxon>Nostocales</taxon>
        <taxon>Aphanizomenonaceae</taxon>
        <taxon>Cuspidothrix</taxon>
    </lineage>
</organism>
<dbReference type="GO" id="GO:0019305">
    <property type="term" value="P:dTDP-rhamnose biosynthetic process"/>
    <property type="evidence" value="ECO:0007669"/>
    <property type="project" value="UniProtKB-UniRule"/>
</dbReference>
<dbReference type="NCBIfam" id="TIGR01221">
    <property type="entry name" value="rmlC"/>
    <property type="match status" value="1"/>
</dbReference>
<dbReference type="Pfam" id="PF00908">
    <property type="entry name" value="dTDP_sugar_isom"/>
    <property type="match status" value="1"/>
</dbReference>
<dbReference type="EC" id="5.1.3.13" evidence="2"/>
<dbReference type="SUPFAM" id="SSF51182">
    <property type="entry name" value="RmlC-like cupins"/>
    <property type="match status" value="1"/>
</dbReference>
<dbReference type="OrthoDB" id="9800680at2"/>
<dbReference type="InterPro" id="IPR000888">
    <property type="entry name" value="RmlC-like"/>
</dbReference>
<protein>
    <recommendedName>
        <fullName evidence="2">dTDP-4-dehydrorhamnose 3,5-epimerase</fullName>
        <ecNumber evidence="2">5.1.3.13</ecNumber>
    </recommendedName>
    <alternativeName>
        <fullName evidence="2">Thymidine diphospho-4-keto-rhamnose 3,5-epimerase</fullName>
    </alternativeName>
</protein>
<comment type="pathway">
    <text evidence="2">Carbohydrate biosynthesis; dTDP-L-rhamnose biosynthesis.</text>
</comment>
<dbReference type="EMBL" id="PGEM01000059">
    <property type="protein sequence ID" value="PPJ63656.1"/>
    <property type="molecule type" value="Genomic_DNA"/>
</dbReference>
<evidence type="ECO:0000256" key="1">
    <source>
        <dbReference type="PIRSR" id="PIRSR600888-1"/>
    </source>
</evidence>
<feature type="active site" description="Proton acceptor" evidence="1">
    <location>
        <position position="63"/>
    </location>
</feature>
<dbReference type="AlphaFoldDB" id="A0A2S6CV94"/>
<dbReference type="Proteomes" id="UP000239589">
    <property type="component" value="Unassembled WGS sequence"/>
</dbReference>
<keyword evidence="2" id="KW-0413">Isomerase</keyword>
<dbReference type="GO" id="GO:0000271">
    <property type="term" value="P:polysaccharide biosynthetic process"/>
    <property type="evidence" value="ECO:0007669"/>
    <property type="project" value="TreeGrafter"/>
</dbReference>
<dbReference type="GO" id="GO:0005829">
    <property type="term" value="C:cytosol"/>
    <property type="evidence" value="ECO:0007669"/>
    <property type="project" value="TreeGrafter"/>
</dbReference>
<comment type="subunit">
    <text evidence="2">Homodimer.</text>
</comment>
<reference evidence="3 4" key="1">
    <citation type="submission" date="2018-02" db="EMBL/GenBank/DDBJ databases">
        <title>Discovery of a pederin family compound in a non-symbiotic bloom-forming cyanobacterium.</title>
        <authorList>
            <person name="Kust A."/>
            <person name="Mares J."/>
            <person name="Jokela J."/>
            <person name="Urajova P."/>
            <person name="Hajek J."/>
            <person name="Saurav K."/>
            <person name="Voracova K."/>
            <person name="Fewer D.P."/>
            <person name="Haapaniemi E."/>
            <person name="Permi P."/>
            <person name="Rehakova K."/>
            <person name="Sivonen K."/>
            <person name="Hrouzek P."/>
        </authorList>
    </citation>
    <scope>NUCLEOTIDE SEQUENCE [LARGE SCALE GENOMIC DNA]</scope>
    <source>
        <strain evidence="3 4">CHARLIE-1</strain>
    </source>
</reference>
<comment type="caution">
    <text evidence="3">The sequence shown here is derived from an EMBL/GenBank/DDBJ whole genome shotgun (WGS) entry which is preliminary data.</text>
</comment>
<dbReference type="UniPathway" id="UPA00124"/>
<dbReference type="InterPro" id="IPR011051">
    <property type="entry name" value="RmlC_Cupin_sf"/>
</dbReference>